<keyword evidence="2" id="KW-0489">Methyltransferase</keyword>
<keyword evidence="2" id="KW-0808">Transferase</keyword>
<dbReference type="PANTHER" id="PTHR43591:SF24">
    <property type="entry name" value="2-METHOXY-6-POLYPRENYL-1,4-BENZOQUINOL METHYLASE, MITOCHONDRIAL"/>
    <property type="match status" value="1"/>
</dbReference>
<protein>
    <submittedName>
        <fullName evidence="2">Class I SAM-dependent methyltransferase</fullName>
        <ecNumber evidence="2">2.1.1.-</ecNumber>
    </submittedName>
</protein>
<dbReference type="InterPro" id="IPR013216">
    <property type="entry name" value="Methyltransf_11"/>
</dbReference>
<dbReference type="GO" id="GO:0008168">
    <property type="term" value="F:methyltransferase activity"/>
    <property type="evidence" value="ECO:0007669"/>
    <property type="project" value="UniProtKB-KW"/>
</dbReference>
<dbReference type="SUPFAM" id="SSF53335">
    <property type="entry name" value="S-adenosyl-L-methionine-dependent methyltransferases"/>
    <property type="match status" value="1"/>
</dbReference>
<evidence type="ECO:0000313" key="3">
    <source>
        <dbReference type="Proteomes" id="UP001595660"/>
    </source>
</evidence>
<dbReference type="AlphaFoldDB" id="A0ABD5NH62"/>
<sequence>MTTDDTNLRTAVRRGYDALAADYDAVRDDSELPDTLVDALASVPEGSRLLDAGCGGGRGVLGPLGDRFDAVGLDVSRAQLDLAAERAPDAALAQGDMSRLPYADDTFDAVTALHSIIHVPTDEHAAVYREFRRVLRDGGVAVVAAGTENWEGENDDWLDSGATMRWSILGEEETEAALADAGFEVVESELVESDAGGTWRYYWLA</sequence>
<evidence type="ECO:0000259" key="1">
    <source>
        <dbReference type="Pfam" id="PF08241"/>
    </source>
</evidence>
<dbReference type="CDD" id="cd02440">
    <property type="entry name" value="AdoMet_MTases"/>
    <property type="match status" value="1"/>
</dbReference>
<gene>
    <name evidence="2" type="ORF">ACFOKC_12550</name>
</gene>
<evidence type="ECO:0000313" key="2">
    <source>
        <dbReference type="EMBL" id="MFC3478553.1"/>
    </source>
</evidence>
<name>A0ABD5NH62_9EURY</name>
<accession>A0ABD5NH62</accession>
<reference evidence="2 3" key="1">
    <citation type="journal article" date="2019" name="Int. J. Syst. Evol. Microbiol.">
        <title>The Global Catalogue of Microorganisms (GCM) 10K type strain sequencing project: providing services to taxonomists for standard genome sequencing and annotation.</title>
        <authorList>
            <consortium name="The Broad Institute Genomics Platform"/>
            <consortium name="The Broad Institute Genome Sequencing Center for Infectious Disease"/>
            <person name="Wu L."/>
            <person name="Ma J."/>
        </authorList>
    </citation>
    <scope>NUCLEOTIDE SEQUENCE [LARGE SCALE GENOMIC DNA]</scope>
    <source>
        <strain evidence="2 3">CGMCC 1.12562</strain>
    </source>
</reference>
<dbReference type="InterPro" id="IPR029063">
    <property type="entry name" value="SAM-dependent_MTases_sf"/>
</dbReference>
<comment type="caution">
    <text evidence="2">The sequence shown here is derived from an EMBL/GenBank/DDBJ whole genome shotgun (WGS) entry which is preliminary data.</text>
</comment>
<dbReference type="EMBL" id="JBHRWN010000002">
    <property type="protein sequence ID" value="MFC3478553.1"/>
    <property type="molecule type" value="Genomic_DNA"/>
</dbReference>
<dbReference type="PANTHER" id="PTHR43591">
    <property type="entry name" value="METHYLTRANSFERASE"/>
    <property type="match status" value="1"/>
</dbReference>
<dbReference type="GO" id="GO:0032259">
    <property type="term" value="P:methylation"/>
    <property type="evidence" value="ECO:0007669"/>
    <property type="project" value="UniProtKB-KW"/>
</dbReference>
<dbReference type="Gene3D" id="3.40.50.150">
    <property type="entry name" value="Vaccinia Virus protein VP39"/>
    <property type="match status" value="1"/>
</dbReference>
<dbReference type="Pfam" id="PF08241">
    <property type="entry name" value="Methyltransf_11"/>
    <property type="match status" value="1"/>
</dbReference>
<dbReference type="EC" id="2.1.1.-" evidence="2"/>
<organism evidence="2 3">
    <name type="scientific">Halobacterium litoreum</name>
    <dbReference type="NCBI Taxonomy" id="2039234"/>
    <lineage>
        <taxon>Archaea</taxon>
        <taxon>Methanobacteriati</taxon>
        <taxon>Methanobacteriota</taxon>
        <taxon>Stenosarchaea group</taxon>
        <taxon>Halobacteria</taxon>
        <taxon>Halobacteriales</taxon>
        <taxon>Halobacteriaceae</taxon>
        <taxon>Halobacterium</taxon>
    </lineage>
</organism>
<keyword evidence="3" id="KW-1185">Reference proteome</keyword>
<dbReference type="GeneID" id="69118437"/>
<dbReference type="Proteomes" id="UP001595660">
    <property type="component" value="Unassembled WGS sequence"/>
</dbReference>
<dbReference type="RefSeq" id="WP_232570171.1">
    <property type="nucleotide sequence ID" value="NZ_CP089466.1"/>
</dbReference>
<proteinExistence type="predicted"/>
<feature type="domain" description="Methyltransferase type 11" evidence="1">
    <location>
        <begin position="50"/>
        <end position="142"/>
    </location>
</feature>